<comment type="caution">
    <text evidence="11">The sequence shown here is derived from an EMBL/GenBank/DDBJ whole genome shotgun (WGS) entry which is preliminary data.</text>
</comment>
<proteinExistence type="inferred from homology"/>
<dbReference type="PANTHER" id="PTHR32248">
    <property type="entry name" value="RNA POLYMERASE SIGMA-54 FACTOR"/>
    <property type="match status" value="1"/>
</dbReference>
<dbReference type="GO" id="GO:0000428">
    <property type="term" value="C:DNA-directed RNA polymerase complex"/>
    <property type="evidence" value="ECO:0007669"/>
    <property type="project" value="UniProtKB-KW"/>
</dbReference>
<dbReference type="InterPro" id="IPR007046">
    <property type="entry name" value="RNA_pol_sigma_54_core-bd"/>
</dbReference>
<dbReference type="PROSITE" id="PS50044">
    <property type="entry name" value="SIGMA54_3"/>
    <property type="match status" value="1"/>
</dbReference>
<dbReference type="InterPro" id="IPR007634">
    <property type="entry name" value="RNA_pol_sigma_54_DNA-bd"/>
</dbReference>
<evidence type="ECO:0000256" key="4">
    <source>
        <dbReference type="ARBA" id="ARBA00022695"/>
    </source>
</evidence>
<keyword evidence="5" id="KW-0805">Transcription regulation</keyword>
<evidence type="ECO:0000259" key="9">
    <source>
        <dbReference type="Pfam" id="PF04552"/>
    </source>
</evidence>
<keyword evidence="3" id="KW-0808">Transferase</keyword>
<comment type="similarity">
    <text evidence="1">Belongs to the sigma-54 factor family.</text>
</comment>
<dbReference type="InterPro" id="IPR038709">
    <property type="entry name" value="RpoN_core-bd_sf"/>
</dbReference>
<evidence type="ECO:0000256" key="8">
    <source>
        <dbReference type="ARBA" id="ARBA00023163"/>
    </source>
</evidence>
<evidence type="ECO:0000256" key="7">
    <source>
        <dbReference type="ARBA" id="ARBA00023125"/>
    </source>
</evidence>
<keyword evidence="6" id="KW-0731">Sigma factor</keyword>
<dbReference type="Proteomes" id="UP000093352">
    <property type="component" value="Unassembled WGS sequence"/>
</dbReference>
<dbReference type="PROSITE" id="PS00718">
    <property type="entry name" value="SIGMA54_2"/>
    <property type="match status" value="1"/>
</dbReference>
<gene>
    <name evidence="11" type="primary">rpoN</name>
    <name evidence="11" type="ORF">BBG48_006925</name>
</gene>
<name>A0A371IKQ8_9FIRM</name>
<evidence type="ECO:0000313" key="11">
    <source>
        <dbReference type="EMBL" id="RDY21078.1"/>
    </source>
</evidence>
<dbReference type="RefSeq" id="WP_068914096.1">
    <property type="nucleotide sequence ID" value="NZ_MBEW02000013.1"/>
</dbReference>
<keyword evidence="8" id="KW-0804">Transcription</keyword>
<dbReference type="GO" id="GO:0001216">
    <property type="term" value="F:DNA-binding transcription activator activity"/>
    <property type="evidence" value="ECO:0007669"/>
    <property type="project" value="InterPro"/>
</dbReference>
<dbReference type="Pfam" id="PF04552">
    <property type="entry name" value="Sigma54_DBD"/>
    <property type="match status" value="1"/>
</dbReference>
<keyword evidence="12" id="KW-1185">Reference proteome</keyword>
<dbReference type="GO" id="GO:0016779">
    <property type="term" value="F:nucleotidyltransferase activity"/>
    <property type="evidence" value="ECO:0007669"/>
    <property type="project" value="UniProtKB-KW"/>
</dbReference>
<evidence type="ECO:0000256" key="1">
    <source>
        <dbReference type="ARBA" id="ARBA00008798"/>
    </source>
</evidence>
<accession>A0A371IKQ8</accession>
<evidence type="ECO:0000256" key="6">
    <source>
        <dbReference type="ARBA" id="ARBA00023082"/>
    </source>
</evidence>
<dbReference type="PANTHER" id="PTHR32248:SF4">
    <property type="entry name" value="RNA POLYMERASE SIGMA-54 FACTOR"/>
    <property type="match status" value="1"/>
</dbReference>
<dbReference type="EMBL" id="MBEW02000013">
    <property type="protein sequence ID" value="RDY21078.1"/>
    <property type="molecule type" value="Genomic_DNA"/>
</dbReference>
<reference evidence="11 12" key="1">
    <citation type="journal article" date="2016" name="Genome Announc.">
        <title>Draft Genome Sequence of Criibacterium bergeronii gen. nov., sp. nov., Strain CCRI-22567T, Isolated from a Vaginal Sample from a Woman with Bacterial Vaginosis.</title>
        <authorList>
            <person name="Maheux A.F."/>
            <person name="Berube E."/>
            <person name="Boudreau D.K."/>
            <person name="Raymond F."/>
            <person name="Corbeil J."/>
            <person name="Roy P.H."/>
            <person name="Boissinot M."/>
            <person name="Omar R.F."/>
        </authorList>
    </citation>
    <scope>NUCLEOTIDE SEQUENCE [LARGE SCALE GENOMIC DNA]</scope>
    <source>
        <strain evidence="11 12">CCRI-22567</strain>
    </source>
</reference>
<dbReference type="InterPro" id="IPR000394">
    <property type="entry name" value="RNA_pol_sigma_54"/>
</dbReference>
<dbReference type="GO" id="GO:0016987">
    <property type="term" value="F:sigma factor activity"/>
    <property type="evidence" value="ECO:0007669"/>
    <property type="project" value="UniProtKB-KW"/>
</dbReference>
<sequence>MINNKLDIKLKQNLIVTQSQILSLKLLEMNQIELKEYLINEYESNPILKKQELEKINLQSIKTKHISNKTNMDEQNNTLDYAIYYDKNIEIELLFQLDVTSFSNKQIEIMKYLIGLLDDKGFFKYDLKDISQLTNYNLKELKDCLEILKQLEPEGIFSENPEQCLIYQYNKHWQTDDEINILIKNNLQDLLLRNVTKINKQTSIKQEKIREVIDKISDLTPYPFYNKADSQPEYIIPDILVSRINNVWKIELNDTFVDEYTYDDYYLSLIQKAQDEELKKYLNINLERARFAIESIKKRRNTILKIVKNILDRQENYFLKNQPLKPMTLSDIANDLDISESTVSRAVKCKYMQYKKMYLLKELFSNKVNAQGNSSKEVKNIIKNIIDSENKKSPYSDLEIKDIVLNQGIKISRRTVTKYRESMDILNSSKRKK</sequence>
<organism evidence="11 12">
    <name type="scientific">Criibacterium bergeronii</name>
    <dbReference type="NCBI Taxonomy" id="1871336"/>
    <lineage>
        <taxon>Bacteria</taxon>
        <taxon>Bacillati</taxon>
        <taxon>Bacillota</taxon>
        <taxon>Clostridia</taxon>
        <taxon>Peptostreptococcales</taxon>
        <taxon>Filifactoraceae</taxon>
        <taxon>Criibacterium</taxon>
    </lineage>
</organism>
<dbReference type="GO" id="GO:0006352">
    <property type="term" value="P:DNA-templated transcription initiation"/>
    <property type="evidence" value="ECO:0007669"/>
    <property type="project" value="InterPro"/>
</dbReference>
<dbReference type="Pfam" id="PF04963">
    <property type="entry name" value="Sigma54_CBD"/>
    <property type="match status" value="1"/>
</dbReference>
<evidence type="ECO:0000256" key="3">
    <source>
        <dbReference type="ARBA" id="ARBA00022679"/>
    </source>
</evidence>
<protein>
    <submittedName>
        <fullName evidence="11">RNA polymerase sigma-54 factor</fullName>
    </submittedName>
</protein>
<evidence type="ECO:0000313" key="12">
    <source>
        <dbReference type="Proteomes" id="UP000093352"/>
    </source>
</evidence>
<keyword evidence="2" id="KW-0240">DNA-directed RNA polymerase</keyword>
<feature type="domain" description="RNA polymerase sigma factor 54 DNA-binding" evidence="9">
    <location>
        <begin position="280"/>
        <end position="433"/>
    </location>
</feature>
<dbReference type="AlphaFoldDB" id="A0A371IKQ8"/>
<dbReference type="PIRSF" id="PIRSF000774">
    <property type="entry name" value="RpoN"/>
    <property type="match status" value="1"/>
</dbReference>
<feature type="domain" description="RNA polymerase sigma factor 54 core-binding" evidence="10">
    <location>
        <begin position="86"/>
        <end position="266"/>
    </location>
</feature>
<dbReference type="NCBIfam" id="TIGR02395">
    <property type="entry name" value="rpoN_sigma"/>
    <property type="match status" value="1"/>
</dbReference>
<evidence type="ECO:0000259" key="10">
    <source>
        <dbReference type="Pfam" id="PF04963"/>
    </source>
</evidence>
<keyword evidence="7" id="KW-0238">DNA-binding</keyword>
<dbReference type="PRINTS" id="PR00045">
    <property type="entry name" value="SIGMA54FCT"/>
</dbReference>
<dbReference type="STRING" id="1871336.BBG48_05705"/>
<dbReference type="Pfam" id="PF00309">
    <property type="entry name" value="Sigma54_AID"/>
    <property type="match status" value="1"/>
</dbReference>
<evidence type="ECO:0000256" key="2">
    <source>
        <dbReference type="ARBA" id="ARBA00022478"/>
    </source>
</evidence>
<dbReference type="PROSITE" id="PS00717">
    <property type="entry name" value="SIGMA54_1"/>
    <property type="match status" value="1"/>
</dbReference>
<evidence type="ECO:0000256" key="5">
    <source>
        <dbReference type="ARBA" id="ARBA00023015"/>
    </source>
</evidence>
<keyword evidence="4" id="KW-0548">Nucleotidyltransferase</keyword>
<dbReference type="Gene3D" id="1.10.10.1330">
    <property type="entry name" value="RNA polymerase sigma-54 factor, core-binding domain"/>
    <property type="match status" value="1"/>
</dbReference>
<dbReference type="Gene3D" id="1.10.10.60">
    <property type="entry name" value="Homeodomain-like"/>
    <property type="match status" value="1"/>
</dbReference>
<dbReference type="GO" id="GO:0003677">
    <property type="term" value="F:DNA binding"/>
    <property type="evidence" value="ECO:0007669"/>
    <property type="project" value="UniProtKB-KW"/>
</dbReference>